<feature type="compositionally biased region" description="Low complexity" evidence="1">
    <location>
        <begin position="1"/>
        <end position="12"/>
    </location>
</feature>
<sequence length="680" mass="71866">MARGTGTSPSGRPGKGPSGLGSRGGGLPAQQTGGSGELIGREGESELLRDLLAAQRLITVAGPVGVGKSALARAALTGRPRQGTPRRALRVNLAAPSTARGDSGAAACVRAALHGGGTLEDAAAALTALSARRGRGAETLLVLDDADAVHRACQRLLPRLLERLPTLRILLTCRQPLGLGQEYVLRLAPLDWRPDPATGAPAPAVRLLLRAAPAARARRGGEEAAELAAEVCRYVGGLPLAIEQAAHQLLHMPLRTLAERLRHRQCWLTKPVAGTAGPAVPARHRSLRQAVGAVYDLCSRTERVVWSRAATFAGSFTEATAVFMCAGGGIEPHQVAPSLARLAALGVVEPLGDPGGATAPRLRMPPPLRDFGRERLAHAGEFDVAHERYLIHGRQLTAVTENLWSTGSQPHAVQLLREELENVQALLHQPPRGGEHVAGLVETVLNLWFHWAVHEAADEGREHLRRLLPQLPPDSPLTVRAQWLLAWLTARADPQGAGALLDEAWPAALLAGDDAGAGRVAYVQGLLALQHGDLGAAAQLLDEAADTIPAHSFGGPSAAAALAVLALLRAHTLHPAARTTARRVLTDPALRGDTWACWMARYALAVHDARRGREAAAHRRAERLLAVRGPSVVTARQTTALRRTLRDIERGRTPATLPPLIPVSHAAPQLPEVTTRTAAS</sequence>
<protein>
    <submittedName>
        <fullName evidence="3">ATP-binding protein</fullName>
    </submittedName>
</protein>
<dbReference type="InterPro" id="IPR027417">
    <property type="entry name" value="P-loop_NTPase"/>
</dbReference>
<gene>
    <name evidence="3" type="ORF">ACFQLX_21850</name>
</gene>
<evidence type="ECO:0000313" key="4">
    <source>
        <dbReference type="Proteomes" id="UP001596413"/>
    </source>
</evidence>
<feature type="region of interest" description="Disordered" evidence="1">
    <location>
        <begin position="1"/>
        <end position="38"/>
    </location>
</feature>
<evidence type="ECO:0000256" key="1">
    <source>
        <dbReference type="SAM" id="MobiDB-lite"/>
    </source>
</evidence>
<accession>A0ABW2GJ55</accession>
<feature type="compositionally biased region" description="Gly residues" evidence="1">
    <location>
        <begin position="13"/>
        <end position="37"/>
    </location>
</feature>
<keyword evidence="4" id="KW-1185">Reference proteome</keyword>
<organism evidence="3 4">
    <name type="scientific">Streptomyces polyrhachis</name>
    <dbReference type="NCBI Taxonomy" id="1282885"/>
    <lineage>
        <taxon>Bacteria</taxon>
        <taxon>Bacillati</taxon>
        <taxon>Actinomycetota</taxon>
        <taxon>Actinomycetes</taxon>
        <taxon>Kitasatosporales</taxon>
        <taxon>Streptomycetaceae</taxon>
        <taxon>Streptomyces</taxon>
    </lineage>
</organism>
<feature type="domain" description="Novel STAND NTPase 1" evidence="2">
    <location>
        <begin position="37"/>
        <end position="174"/>
    </location>
</feature>
<dbReference type="PRINTS" id="PR00364">
    <property type="entry name" value="DISEASERSIST"/>
</dbReference>
<dbReference type="Proteomes" id="UP001596413">
    <property type="component" value="Unassembled WGS sequence"/>
</dbReference>
<dbReference type="Pfam" id="PF20703">
    <property type="entry name" value="nSTAND1"/>
    <property type="match status" value="1"/>
</dbReference>
<dbReference type="GO" id="GO:0005524">
    <property type="term" value="F:ATP binding"/>
    <property type="evidence" value="ECO:0007669"/>
    <property type="project" value="UniProtKB-KW"/>
</dbReference>
<comment type="caution">
    <text evidence="3">The sequence shown here is derived from an EMBL/GenBank/DDBJ whole genome shotgun (WGS) entry which is preliminary data.</text>
</comment>
<evidence type="ECO:0000313" key="3">
    <source>
        <dbReference type="EMBL" id="MFC7220779.1"/>
    </source>
</evidence>
<keyword evidence="3" id="KW-0547">Nucleotide-binding</keyword>
<dbReference type="RefSeq" id="WP_386417694.1">
    <property type="nucleotide sequence ID" value="NZ_JBHSZO010000041.1"/>
</dbReference>
<name>A0ABW2GJ55_9ACTN</name>
<dbReference type="SUPFAM" id="SSF52540">
    <property type="entry name" value="P-loop containing nucleoside triphosphate hydrolases"/>
    <property type="match status" value="1"/>
</dbReference>
<dbReference type="EMBL" id="JBHSZO010000041">
    <property type="protein sequence ID" value="MFC7220779.1"/>
    <property type="molecule type" value="Genomic_DNA"/>
</dbReference>
<dbReference type="PANTHER" id="PTHR47691">
    <property type="entry name" value="REGULATOR-RELATED"/>
    <property type="match status" value="1"/>
</dbReference>
<proteinExistence type="predicted"/>
<dbReference type="InterPro" id="IPR049052">
    <property type="entry name" value="nSTAND1"/>
</dbReference>
<evidence type="ECO:0000259" key="2">
    <source>
        <dbReference type="Pfam" id="PF20703"/>
    </source>
</evidence>
<dbReference type="PANTHER" id="PTHR47691:SF3">
    <property type="entry name" value="HTH-TYPE TRANSCRIPTIONAL REGULATOR RV0890C-RELATED"/>
    <property type="match status" value="1"/>
</dbReference>
<dbReference type="Gene3D" id="3.40.50.300">
    <property type="entry name" value="P-loop containing nucleotide triphosphate hydrolases"/>
    <property type="match status" value="1"/>
</dbReference>
<keyword evidence="3" id="KW-0067">ATP-binding</keyword>
<reference evidence="4" key="1">
    <citation type="journal article" date="2019" name="Int. J. Syst. Evol. Microbiol.">
        <title>The Global Catalogue of Microorganisms (GCM) 10K type strain sequencing project: providing services to taxonomists for standard genome sequencing and annotation.</title>
        <authorList>
            <consortium name="The Broad Institute Genomics Platform"/>
            <consortium name="The Broad Institute Genome Sequencing Center for Infectious Disease"/>
            <person name="Wu L."/>
            <person name="Ma J."/>
        </authorList>
    </citation>
    <scope>NUCLEOTIDE SEQUENCE [LARGE SCALE GENOMIC DNA]</scope>
    <source>
        <strain evidence="4">CGMCC 1.13681</strain>
    </source>
</reference>